<evidence type="ECO:0000313" key="2">
    <source>
        <dbReference type="EMBL" id="TDU66459.1"/>
    </source>
</evidence>
<dbReference type="Proteomes" id="UP000295662">
    <property type="component" value="Unassembled WGS sequence"/>
</dbReference>
<feature type="domain" description="Helix-turn-helix" evidence="1">
    <location>
        <begin position="78"/>
        <end position="125"/>
    </location>
</feature>
<gene>
    <name evidence="2" type="ORF">EI77_03553</name>
</gene>
<dbReference type="NCBIfam" id="TIGR01764">
    <property type="entry name" value="excise"/>
    <property type="match status" value="1"/>
</dbReference>
<dbReference type="InterPro" id="IPR010093">
    <property type="entry name" value="SinI_DNA-bd"/>
</dbReference>
<sequence>MPTTDHPIVPTQSDVLLAQKSYRILGKLSEGRDAPMGIKIGGQEVEIPGVLCGILFDALAKVAEGKGVALKSIEEEVSPQEAAELLNVSRPFAARLFDEGAFPSRKVGSHRRALASEVIAYKEREKQARLKALEELAAYDQSLNLGIQ</sequence>
<dbReference type="GO" id="GO:0003677">
    <property type="term" value="F:DNA binding"/>
    <property type="evidence" value="ECO:0007669"/>
    <property type="project" value="InterPro"/>
</dbReference>
<accession>A0A4R7RN77</accession>
<proteinExistence type="predicted"/>
<organism evidence="2 3">
    <name type="scientific">Prosthecobacter fusiformis</name>
    <dbReference type="NCBI Taxonomy" id="48464"/>
    <lineage>
        <taxon>Bacteria</taxon>
        <taxon>Pseudomonadati</taxon>
        <taxon>Verrucomicrobiota</taxon>
        <taxon>Verrucomicrobiia</taxon>
        <taxon>Verrucomicrobiales</taxon>
        <taxon>Verrucomicrobiaceae</taxon>
        <taxon>Prosthecobacter</taxon>
    </lineage>
</organism>
<name>A0A4R7RN77_9BACT</name>
<evidence type="ECO:0000259" key="1">
    <source>
        <dbReference type="Pfam" id="PF12728"/>
    </source>
</evidence>
<dbReference type="EMBL" id="SOCA01000008">
    <property type="protein sequence ID" value="TDU66459.1"/>
    <property type="molecule type" value="Genomic_DNA"/>
</dbReference>
<protein>
    <submittedName>
        <fullName evidence="2">Excisionase family DNA binding protein</fullName>
    </submittedName>
</protein>
<reference evidence="2 3" key="1">
    <citation type="submission" date="2019-03" db="EMBL/GenBank/DDBJ databases">
        <title>Genomic Encyclopedia of Archaeal and Bacterial Type Strains, Phase II (KMG-II): from individual species to whole genera.</title>
        <authorList>
            <person name="Goeker M."/>
        </authorList>
    </citation>
    <scope>NUCLEOTIDE SEQUENCE [LARGE SCALE GENOMIC DNA]</scope>
    <source>
        <strain evidence="2 3">ATCC 25309</strain>
    </source>
</reference>
<dbReference type="AlphaFoldDB" id="A0A4R7RN77"/>
<comment type="caution">
    <text evidence="2">The sequence shown here is derived from an EMBL/GenBank/DDBJ whole genome shotgun (WGS) entry which is preliminary data.</text>
</comment>
<dbReference type="InterPro" id="IPR041657">
    <property type="entry name" value="HTH_17"/>
</dbReference>
<evidence type="ECO:0000313" key="3">
    <source>
        <dbReference type="Proteomes" id="UP000295662"/>
    </source>
</evidence>
<dbReference type="Pfam" id="PF12728">
    <property type="entry name" value="HTH_17"/>
    <property type="match status" value="1"/>
</dbReference>
<keyword evidence="3" id="KW-1185">Reference proteome</keyword>